<evidence type="ECO:0000256" key="13">
    <source>
        <dbReference type="SAM" id="MobiDB-lite"/>
    </source>
</evidence>
<dbReference type="GO" id="GO:0005634">
    <property type="term" value="C:nucleus"/>
    <property type="evidence" value="ECO:0007669"/>
    <property type="project" value="TreeGrafter"/>
</dbReference>
<name>A0A835LMF3_9MAGN</name>
<dbReference type="GO" id="GO:0000278">
    <property type="term" value="P:mitotic cell cycle"/>
    <property type="evidence" value="ECO:0007669"/>
    <property type="project" value="TreeGrafter"/>
</dbReference>
<evidence type="ECO:0000256" key="8">
    <source>
        <dbReference type="ARBA" id="ARBA00022741"/>
    </source>
</evidence>
<dbReference type="SMART" id="SM01331">
    <property type="entry name" value="DUF3635"/>
    <property type="match status" value="1"/>
</dbReference>
<evidence type="ECO:0000256" key="7">
    <source>
        <dbReference type="ARBA" id="ARBA00022679"/>
    </source>
</evidence>
<dbReference type="Pfam" id="PF12330">
    <property type="entry name" value="Haspin_kinase"/>
    <property type="match status" value="1"/>
</dbReference>
<dbReference type="Proteomes" id="UP000631114">
    <property type="component" value="Unassembled WGS sequence"/>
</dbReference>
<dbReference type="GO" id="GO:0005737">
    <property type="term" value="C:cytoplasm"/>
    <property type="evidence" value="ECO:0007669"/>
    <property type="project" value="UniProtKB-SubCell"/>
</dbReference>
<accession>A0A835LMF3</accession>
<evidence type="ECO:0000256" key="10">
    <source>
        <dbReference type="ARBA" id="ARBA00022840"/>
    </source>
</evidence>
<dbReference type="GO" id="GO:0005524">
    <property type="term" value="F:ATP binding"/>
    <property type="evidence" value="ECO:0007669"/>
    <property type="project" value="UniProtKB-KW"/>
</dbReference>
<keyword evidence="16" id="KW-1185">Reference proteome</keyword>
<evidence type="ECO:0000259" key="14">
    <source>
        <dbReference type="PROSITE" id="PS50011"/>
    </source>
</evidence>
<keyword evidence="8" id="KW-0547">Nucleotide-binding</keyword>
<evidence type="ECO:0000256" key="6">
    <source>
        <dbReference type="ARBA" id="ARBA00022527"/>
    </source>
</evidence>
<feature type="non-terminal residue" evidence="15">
    <location>
        <position position="1"/>
    </location>
</feature>
<protein>
    <recommendedName>
        <fullName evidence="3">non-specific serine/threonine protein kinase</fullName>
        <ecNumber evidence="3">2.7.11.1</ecNumber>
    </recommendedName>
</protein>
<dbReference type="EC" id="2.7.11.1" evidence="3"/>
<dbReference type="OrthoDB" id="21018at2759"/>
<dbReference type="Gene3D" id="3.30.200.20">
    <property type="entry name" value="Phosphorylase Kinase, domain 1"/>
    <property type="match status" value="1"/>
</dbReference>
<evidence type="ECO:0000256" key="5">
    <source>
        <dbReference type="ARBA" id="ARBA00022490"/>
    </source>
</evidence>
<dbReference type="GO" id="GO:0072354">
    <property type="term" value="F:histone H3T3 kinase activity"/>
    <property type="evidence" value="ECO:0007669"/>
    <property type="project" value="TreeGrafter"/>
</dbReference>
<keyword evidence="6" id="KW-0723">Serine/threonine-protein kinase</keyword>
<keyword evidence="7" id="KW-0808">Transferase</keyword>
<dbReference type="PROSITE" id="PS50011">
    <property type="entry name" value="PROTEIN_KINASE_DOM"/>
    <property type="match status" value="1"/>
</dbReference>
<evidence type="ECO:0000256" key="4">
    <source>
        <dbReference type="ARBA" id="ARBA00022454"/>
    </source>
</evidence>
<comment type="catalytic activity">
    <reaction evidence="12">
        <text>L-seryl-[protein] + ATP = O-phospho-L-seryl-[protein] + ADP + H(+)</text>
        <dbReference type="Rhea" id="RHEA:17989"/>
        <dbReference type="Rhea" id="RHEA-COMP:9863"/>
        <dbReference type="Rhea" id="RHEA-COMP:11604"/>
        <dbReference type="ChEBI" id="CHEBI:15378"/>
        <dbReference type="ChEBI" id="CHEBI:29999"/>
        <dbReference type="ChEBI" id="CHEBI:30616"/>
        <dbReference type="ChEBI" id="CHEBI:83421"/>
        <dbReference type="ChEBI" id="CHEBI:456216"/>
        <dbReference type="EC" id="2.7.11.1"/>
    </reaction>
</comment>
<evidence type="ECO:0000256" key="2">
    <source>
        <dbReference type="ARBA" id="ARBA00004496"/>
    </source>
</evidence>
<sequence>FYFFLHSDRGRTSIVISADAGYRQLRQKVGKRKPRQPPLHRKIPQHPNFEKEREYFQEVDSFELVEESPSPKNFGTWQNNDLVLTHLATRLGKWLASKKSNYSWEPSDRLSSILETPVVTLESKFNEASTSLNERTPERGSRQTSNRVTLGQMDNDLKEKPASPHKGQIEALPLTDEGPKDIEEAIRRLSLSPQPASFVKDQQDPYVTLLRVCKQSAPSTLLDVLSRYCDPGTIIKVGEGTFGEAFNAGTTVCKIVPFDGDLLVNGEVQKRSAELLEEVLLSQTLNCLRGGEGHVKNACTTFIQTIDLQVCQGSYDAALISAWENWDAKHGSENDHPKEFPEKQCYVVFVLAHGGKDLENYVLLDFNEARGLLVQVMAALAVAEAAYEFEHRDLHWGNILLARNEVASVPFTLEGREMFVRSFGLSVSIIDYTLSRINTGGAIHFLDLSSDLELFNGPKGDRQSETYRRMKEVTEDCWEGSFPKTNVLWLQYLVDILLLKKSFKRSSKDERDLRSLKKRLNDYCSVKEAILDPFFMDLLVDHAV</sequence>
<evidence type="ECO:0000256" key="1">
    <source>
        <dbReference type="ARBA" id="ARBA00004286"/>
    </source>
</evidence>
<dbReference type="SUPFAM" id="SSF56112">
    <property type="entry name" value="Protein kinase-like (PK-like)"/>
    <property type="match status" value="1"/>
</dbReference>
<gene>
    <name evidence="15" type="ORF">IFM89_016303</name>
</gene>
<evidence type="ECO:0000256" key="12">
    <source>
        <dbReference type="ARBA" id="ARBA00048679"/>
    </source>
</evidence>
<dbReference type="GO" id="GO:0035556">
    <property type="term" value="P:intracellular signal transduction"/>
    <property type="evidence" value="ECO:0007669"/>
    <property type="project" value="TreeGrafter"/>
</dbReference>
<evidence type="ECO:0000313" key="16">
    <source>
        <dbReference type="Proteomes" id="UP000631114"/>
    </source>
</evidence>
<dbReference type="Gene3D" id="1.10.510.10">
    <property type="entry name" value="Transferase(Phosphotransferase) domain 1"/>
    <property type="match status" value="1"/>
</dbReference>
<evidence type="ECO:0000256" key="11">
    <source>
        <dbReference type="ARBA" id="ARBA00047899"/>
    </source>
</evidence>
<dbReference type="EMBL" id="JADFTS010000008">
    <property type="protein sequence ID" value="KAF9592646.1"/>
    <property type="molecule type" value="Genomic_DNA"/>
</dbReference>
<feature type="region of interest" description="Disordered" evidence="13">
    <location>
        <begin position="125"/>
        <end position="172"/>
    </location>
</feature>
<dbReference type="GO" id="GO:0005694">
    <property type="term" value="C:chromosome"/>
    <property type="evidence" value="ECO:0007669"/>
    <property type="project" value="UniProtKB-SubCell"/>
</dbReference>
<evidence type="ECO:0000313" key="15">
    <source>
        <dbReference type="EMBL" id="KAF9592646.1"/>
    </source>
</evidence>
<feature type="domain" description="Protein kinase" evidence="14">
    <location>
        <begin position="231"/>
        <end position="544"/>
    </location>
</feature>
<dbReference type="InterPro" id="IPR011009">
    <property type="entry name" value="Kinase-like_dom_sf"/>
</dbReference>
<dbReference type="PANTHER" id="PTHR24419">
    <property type="entry name" value="INTERLEUKIN-1 RECEPTOR-ASSOCIATED KINASE"/>
    <property type="match status" value="1"/>
</dbReference>
<dbReference type="InterPro" id="IPR024604">
    <property type="entry name" value="GSG2_C"/>
</dbReference>
<keyword evidence="10" id="KW-0067">ATP-binding</keyword>
<evidence type="ECO:0000256" key="3">
    <source>
        <dbReference type="ARBA" id="ARBA00012513"/>
    </source>
</evidence>
<reference evidence="15 16" key="1">
    <citation type="submission" date="2020-10" db="EMBL/GenBank/DDBJ databases">
        <title>The Coptis chinensis genome and diversification of protoberbering-type alkaloids.</title>
        <authorList>
            <person name="Wang B."/>
            <person name="Shu S."/>
            <person name="Song C."/>
            <person name="Liu Y."/>
        </authorList>
    </citation>
    <scope>NUCLEOTIDE SEQUENCE [LARGE SCALE GENOMIC DNA]</scope>
    <source>
        <strain evidence="15">HL-2020</strain>
        <tissue evidence="15">Leaf</tissue>
    </source>
</reference>
<dbReference type="InterPro" id="IPR000719">
    <property type="entry name" value="Prot_kinase_dom"/>
</dbReference>
<keyword evidence="9" id="KW-0418">Kinase</keyword>
<dbReference type="FunFam" id="1.10.510.10:FF:000401">
    <property type="entry name" value="serine/threonine-protein kinase haspin"/>
    <property type="match status" value="1"/>
</dbReference>
<proteinExistence type="predicted"/>
<dbReference type="FunFam" id="3.30.200.20:FF:000605">
    <property type="entry name" value="Serine/threonine-protein kinase haspin-like protein"/>
    <property type="match status" value="1"/>
</dbReference>
<comment type="catalytic activity">
    <reaction evidence="11">
        <text>L-threonyl-[protein] + ATP = O-phospho-L-threonyl-[protein] + ADP + H(+)</text>
        <dbReference type="Rhea" id="RHEA:46608"/>
        <dbReference type="Rhea" id="RHEA-COMP:11060"/>
        <dbReference type="Rhea" id="RHEA-COMP:11605"/>
        <dbReference type="ChEBI" id="CHEBI:15378"/>
        <dbReference type="ChEBI" id="CHEBI:30013"/>
        <dbReference type="ChEBI" id="CHEBI:30616"/>
        <dbReference type="ChEBI" id="CHEBI:61977"/>
        <dbReference type="ChEBI" id="CHEBI:456216"/>
        <dbReference type="EC" id="2.7.11.1"/>
    </reaction>
</comment>
<organism evidence="15 16">
    <name type="scientific">Coptis chinensis</name>
    <dbReference type="NCBI Taxonomy" id="261450"/>
    <lineage>
        <taxon>Eukaryota</taxon>
        <taxon>Viridiplantae</taxon>
        <taxon>Streptophyta</taxon>
        <taxon>Embryophyta</taxon>
        <taxon>Tracheophyta</taxon>
        <taxon>Spermatophyta</taxon>
        <taxon>Magnoliopsida</taxon>
        <taxon>Ranunculales</taxon>
        <taxon>Ranunculaceae</taxon>
        <taxon>Coptidoideae</taxon>
        <taxon>Coptis</taxon>
    </lineage>
</organism>
<comment type="subcellular location">
    <subcellularLocation>
        <location evidence="1">Chromosome</location>
    </subcellularLocation>
    <subcellularLocation>
        <location evidence="2">Cytoplasm</location>
    </subcellularLocation>
</comment>
<keyword evidence="4" id="KW-0158">Chromosome</keyword>
<keyword evidence="5" id="KW-0963">Cytoplasm</keyword>
<evidence type="ECO:0000256" key="9">
    <source>
        <dbReference type="ARBA" id="ARBA00022777"/>
    </source>
</evidence>
<dbReference type="AlphaFoldDB" id="A0A835LMF3"/>
<dbReference type="PANTHER" id="PTHR24419:SF18">
    <property type="entry name" value="SERINE_THREONINE-PROTEIN KINASE HASPIN"/>
    <property type="match status" value="1"/>
</dbReference>
<comment type="caution">
    <text evidence="15">The sequence shown here is derived from an EMBL/GenBank/DDBJ whole genome shotgun (WGS) entry which is preliminary data.</text>
</comment>